<keyword evidence="2" id="KW-1185">Reference proteome</keyword>
<gene>
    <name evidence="1" type="ORF">CCAP1982_LOCUS22520</name>
</gene>
<name>A0A811VJX0_CERCA</name>
<proteinExistence type="predicted"/>
<accession>A0A811VJX0</accession>
<comment type="caution">
    <text evidence="1">The sequence shown here is derived from an EMBL/GenBank/DDBJ whole genome shotgun (WGS) entry which is preliminary data.</text>
</comment>
<organism evidence="1 2">
    <name type="scientific">Ceratitis capitata</name>
    <name type="common">Mediterranean fruit fly</name>
    <name type="synonym">Tephritis capitata</name>
    <dbReference type="NCBI Taxonomy" id="7213"/>
    <lineage>
        <taxon>Eukaryota</taxon>
        <taxon>Metazoa</taxon>
        <taxon>Ecdysozoa</taxon>
        <taxon>Arthropoda</taxon>
        <taxon>Hexapoda</taxon>
        <taxon>Insecta</taxon>
        <taxon>Pterygota</taxon>
        <taxon>Neoptera</taxon>
        <taxon>Endopterygota</taxon>
        <taxon>Diptera</taxon>
        <taxon>Brachycera</taxon>
        <taxon>Muscomorpha</taxon>
        <taxon>Tephritoidea</taxon>
        <taxon>Tephritidae</taxon>
        <taxon>Ceratitis</taxon>
        <taxon>Ceratitis</taxon>
    </lineage>
</organism>
<dbReference type="EMBL" id="CAJHJT010000056">
    <property type="protein sequence ID" value="CAD7014519.1"/>
    <property type="molecule type" value="Genomic_DNA"/>
</dbReference>
<dbReference type="AlphaFoldDB" id="A0A811VJX0"/>
<dbReference type="Proteomes" id="UP000606786">
    <property type="component" value="Unassembled WGS sequence"/>
</dbReference>
<feature type="non-terminal residue" evidence="1">
    <location>
        <position position="90"/>
    </location>
</feature>
<sequence>MTTTNTLTPKAMGICKTIRFVAAAEVLNHIQIVSHTMTTTTTTFNNSNNNSNNNNNNTTIATVEVAIQPTIGLTWQHKTAEPGQSAVGSR</sequence>
<protein>
    <submittedName>
        <fullName evidence="1">(Mediterranean fruit fly) hypothetical protein</fullName>
    </submittedName>
</protein>
<reference evidence="1" key="1">
    <citation type="submission" date="2020-11" db="EMBL/GenBank/DDBJ databases">
        <authorList>
            <person name="Whitehead M."/>
        </authorList>
    </citation>
    <scope>NUCLEOTIDE SEQUENCE</scope>
    <source>
        <strain evidence="1">EGII</strain>
    </source>
</reference>
<evidence type="ECO:0000313" key="1">
    <source>
        <dbReference type="EMBL" id="CAD7014519.1"/>
    </source>
</evidence>
<evidence type="ECO:0000313" key="2">
    <source>
        <dbReference type="Proteomes" id="UP000606786"/>
    </source>
</evidence>